<organism evidence="3 4">
    <name type="scientific">Claviceps africana</name>
    <dbReference type="NCBI Taxonomy" id="83212"/>
    <lineage>
        <taxon>Eukaryota</taxon>
        <taxon>Fungi</taxon>
        <taxon>Dikarya</taxon>
        <taxon>Ascomycota</taxon>
        <taxon>Pezizomycotina</taxon>
        <taxon>Sordariomycetes</taxon>
        <taxon>Hypocreomycetidae</taxon>
        <taxon>Hypocreales</taxon>
        <taxon>Clavicipitaceae</taxon>
        <taxon>Claviceps</taxon>
    </lineage>
</organism>
<dbReference type="InterPro" id="IPR021833">
    <property type="entry name" value="DUF3425"/>
</dbReference>
<evidence type="ECO:0000256" key="2">
    <source>
        <dbReference type="SAM" id="MobiDB-lite"/>
    </source>
</evidence>
<feature type="non-terminal residue" evidence="3">
    <location>
        <position position="1"/>
    </location>
</feature>
<dbReference type="Pfam" id="PF11905">
    <property type="entry name" value="DUF3425"/>
    <property type="match status" value="1"/>
</dbReference>
<dbReference type="PANTHER" id="PTHR37012:SF2">
    <property type="entry name" value="BZIP DOMAIN-CONTAINING PROTEIN-RELATED"/>
    <property type="match status" value="1"/>
</dbReference>
<comment type="caution">
    <text evidence="3">The sequence shown here is derived from an EMBL/GenBank/DDBJ whole genome shotgun (WGS) entry which is preliminary data.</text>
</comment>
<proteinExistence type="predicted"/>
<dbReference type="Proteomes" id="UP000811619">
    <property type="component" value="Unassembled WGS sequence"/>
</dbReference>
<dbReference type="EMBL" id="SRPY01001509">
    <property type="protein sequence ID" value="KAG5912932.1"/>
    <property type="molecule type" value="Genomic_DNA"/>
</dbReference>
<dbReference type="CDD" id="cd14688">
    <property type="entry name" value="bZIP_YAP"/>
    <property type="match status" value="1"/>
</dbReference>
<feature type="coiled-coil region" evidence="1">
    <location>
        <begin position="1"/>
        <end position="61"/>
    </location>
</feature>
<evidence type="ECO:0008006" key="5">
    <source>
        <dbReference type="Google" id="ProtNLM"/>
    </source>
</evidence>
<sequence length="447" mass="49509">REAQRAIRERTKLQIDALERRVEELTSLEPYRELQAVVRAKEAVERENADIKKQLASIINVLRPIVGTAADEAPQHHPLIQPVPAAQGSVSQPRCAPASTAAGDMDDASSAQPPPPPQHASPGWAESQDAPFNDSLAGSSDPAVMQVHSQRLQLRQGLSMGGEKLGLDFLLRPGQRVNMQAVPCQHMPLIDDGIALDGGDDSWTTPLISPALDDAGHDDAGHDDAGHDAFPSHSRPIKNSDPTCPLDTILLNVLRERRQRLAEGQPIHEVVGPGYPSVSSLLNPANNAYSHPLSTVFTDVLARFPGISRLPERVAVLYVMFLVMRWQISPSRENYRRLPTWMTPQPSQLDCAHPAWIDHLPFPAMRERLARACMARTGEYELDKFFIPYTTALTVSWPYEETDALLVLPDCGDVVINPVFERHVRTMENWKLGESFVRAFPELADTF</sequence>
<dbReference type="PANTHER" id="PTHR37012">
    <property type="entry name" value="B-ZIP TRANSCRIPTION FACTOR (EUROFUNG)-RELATED"/>
    <property type="match status" value="1"/>
</dbReference>
<protein>
    <recommendedName>
        <fullName evidence="5">BZIP transcription factor</fullName>
    </recommendedName>
</protein>
<reference evidence="3" key="1">
    <citation type="journal article" date="2020" name="bioRxiv">
        <title>Whole genome comparisons of ergot fungi reveals the divergence and evolution of species within the genus Claviceps are the result of varying mechanisms driving genome evolution and host range expansion.</title>
        <authorList>
            <person name="Wyka S.A."/>
            <person name="Mondo S.J."/>
            <person name="Liu M."/>
            <person name="Dettman J."/>
            <person name="Nalam V."/>
            <person name="Broders K.D."/>
        </authorList>
    </citation>
    <scope>NUCLEOTIDE SEQUENCE</scope>
    <source>
        <strain evidence="3">CCC 489</strain>
    </source>
</reference>
<accession>A0A8K0J496</accession>
<keyword evidence="4" id="KW-1185">Reference proteome</keyword>
<evidence type="ECO:0000313" key="3">
    <source>
        <dbReference type="EMBL" id="KAG5912932.1"/>
    </source>
</evidence>
<dbReference type="AlphaFoldDB" id="A0A8K0J496"/>
<dbReference type="OrthoDB" id="4161589at2759"/>
<evidence type="ECO:0000256" key="1">
    <source>
        <dbReference type="SAM" id="Coils"/>
    </source>
</evidence>
<feature type="region of interest" description="Disordered" evidence="2">
    <location>
        <begin position="85"/>
        <end position="144"/>
    </location>
</feature>
<name>A0A8K0J496_9HYPO</name>
<evidence type="ECO:0000313" key="4">
    <source>
        <dbReference type="Proteomes" id="UP000811619"/>
    </source>
</evidence>
<keyword evidence="1" id="KW-0175">Coiled coil</keyword>
<gene>
    <name evidence="3" type="ORF">E4U42_001688</name>
</gene>